<sequence length="44" mass="4957">MVDSLAFFGHSGSRRKRGRPSEKRFSDGLPVCRNKGCALIFCRI</sequence>
<dbReference type="EC" id="2.7.1.-" evidence="2"/>
<protein>
    <submittedName>
        <fullName evidence="2">Carbohydrate kinase</fullName>
        <ecNumber evidence="2">2.7.1.-</ecNumber>
    </submittedName>
</protein>
<gene>
    <name evidence="2" type="ORF">HMPREF9123_2378</name>
</gene>
<proteinExistence type="predicted"/>
<dbReference type="AlphaFoldDB" id="F2BF71"/>
<keyword evidence="2" id="KW-0418">Kinase</keyword>
<keyword evidence="3" id="KW-1185">Reference proteome</keyword>
<organism evidence="2 3">
    <name type="scientific">Neisseria bacilliformis ATCC BAA-1200</name>
    <dbReference type="NCBI Taxonomy" id="888742"/>
    <lineage>
        <taxon>Bacteria</taxon>
        <taxon>Pseudomonadati</taxon>
        <taxon>Pseudomonadota</taxon>
        <taxon>Betaproteobacteria</taxon>
        <taxon>Neisseriales</taxon>
        <taxon>Neisseriaceae</taxon>
        <taxon>Neisseria</taxon>
    </lineage>
</organism>
<dbReference type="GO" id="GO:0016301">
    <property type="term" value="F:kinase activity"/>
    <property type="evidence" value="ECO:0007669"/>
    <property type="project" value="UniProtKB-KW"/>
</dbReference>
<accession>F2BF71</accession>
<dbReference type="EMBL" id="AFAY01000048">
    <property type="protein sequence ID" value="EGF08943.1"/>
    <property type="molecule type" value="Genomic_DNA"/>
</dbReference>
<evidence type="ECO:0000256" key="1">
    <source>
        <dbReference type="SAM" id="MobiDB-lite"/>
    </source>
</evidence>
<evidence type="ECO:0000313" key="3">
    <source>
        <dbReference type="Proteomes" id="UP000004105"/>
    </source>
</evidence>
<reference evidence="2 3" key="1">
    <citation type="submission" date="2011-02" db="EMBL/GenBank/DDBJ databases">
        <authorList>
            <person name="Muzny D."/>
            <person name="Qin X."/>
            <person name="Deng J."/>
            <person name="Jiang H."/>
            <person name="Liu Y."/>
            <person name="Qu J."/>
            <person name="Song X.-Z."/>
            <person name="Zhang L."/>
            <person name="Thornton R."/>
            <person name="Coyle M."/>
            <person name="Francisco L."/>
            <person name="Jackson L."/>
            <person name="Javaid M."/>
            <person name="Korchina V."/>
            <person name="Kovar C."/>
            <person name="Mata R."/>
            <person name="Mathew T."/>
            <person name="Ngo R."/>
            <person name="Nguyen L."/>
            <person name="Nguyen N."/>
            <person name="Okwuonu G."/>
            <person name="Ongeri F."/>
            <person name="Pham C."/>
            <person name="Simmons D."/>
            <person name="Wilczek-Boney K."/>
            <person name="Hale W."/>
            <person name="Jakkamsetti A."/>
            <person name="Pham P."/>
            <person name="Ruth R."/>
            <person name="San Lucas F."/>
            <person name="Warren J."/>
            <person name="Zhang J."/>
            <person name="Zhao Z."/>
            <person name="Zhou C."/>
            <person name="Zhu D."/>
            <person name="Lee S."/>
            <person name="Bess C."/>
            <person name="Blankenburg K."/>
            <person name="Forbes L."/>
            <person name="Fu Q."/>
            <person name="Gubbala S."/>
            <person name="Hirani K."/>
            <person name="Jayaseelan J.C."/>
            <person name="Lara F."/>
            <person name="Munidasa M."/>
            <person name="Palculict T."/>
            <person name="Patil S."/>
            <person name="Pu L.-L."/>
            <person name="Saada N."/>
            <person name="Tang L."/>
            <person name="Weissenberger G."/>
            <person name="Zhu Y."/>
            <person name="Hemphill L."/>
            <person name="Shang Y."/>
            <person name="Youmans B."/>
            <person name="Ayvaz T."/>
            <person name="Ross M."/>
            <person name="Santibanez J."/>
            <person name="Aqrawi P."/>
            <person name="Gross S."/>
            <person name="Joshi V."/>
            <person name="Fowler G."/>
            <person name="Nazareth L."/>
            <person name="Reid J."/>
            <person name="Worley K."/>
            <person name="Petrosino J."/>
            <person name="Highlander S."/>
            <person name="Gibbs R."/>
        </authorList>
    </citation>
    <scope>NUCLEOTIDE SEQUENCE [LARGE SCALE GENOMIC DNA]</scope>
    <source>
        <strain evidence="2 3">ATCC BAA-1200</strain>
    </source>
</reference>
<dbReference type="HOGENOM" id="CLU_3219020_0_0_4"/>
<comment type="caution">
    <text evidence="2">The sequence shown here is derived from an EMBL/GenBank/DDBJ whole genome shotgun (WGS) entry which is preliminary data.</text>
</comment>
<feature type="region of interest" description="Disordered" evidence="1">
    <location>
        <begin position="1"/>
        <end position="26"/>
    </location>
</feature>
<evidence type="ECO:0000313" key="2">
    <source>
        <dbReference type="EMBL" id="EGF08943.1"/>
    </source>
</evidence>
<keyword evidence="2" id="KW-0808">Transferase</keyword>
<name>F2BF71_9NEIS</name>
<dbReference type="Proteomes" id="UP000004105">
    <property type="component" value="Unassembled WGS sequence"/>
</dbReference>